<evidence type="ECO:0000313" key="3">
    <source>
        <dbReference type="Proteomes" id="UP000655208"/>
    </source>
</evidence>
<dbReference type="Pfam" id="PF14013">
    <property type="entry name" value="MT0933_antitox"/>
    <property type="match status" value="1"/>
</dbReference>
<feature type="compositionally biased region" description="Basic and acidic residues" evidence="1">
    <location>
        <begin position="83"/>
        <end position="92"/>
    </location>
</feature>
<dbReference type="InterPro" id="IPR028037">
    <property type="entry name" value="Antitoxin_Rv0909/MT0933"/>
</dbReference>
<gene>
    <name evidence="2" type="ORF">GCM10011594_06960</name>
</gene>
<dbReference type="Proteomes" id="UP000655208">
    <property type="component" value="Unassembled WGS sequence"/>
</dbReference>
<sequence>MAGPAARPLRAVAGPAVRPLRWPDGRRPAAPAAARAPVAIDREEAHVVDFGELKNKAQDLIAEHSDQVKQGIEKVGGLVGSRVGHDRVDPVEQKLSGLVDRIADGRTHGAPADPAAPATPATPSTPGDPAAPSVPVSADAPGVPPVPPVPSTPAPSTTPLVEGEDLPPVTRPSGPSAG</sequence>
<evidence type="ECO:0000313" key="2">
    <source>
        <dbReference type="EMBL" id="GGL89912.1"/>
    </source>
</evidence>
<organism evidence="2 3">
    <name type="scientific">Nakamurella endophytica</name>
    <dbReference type="NCBI Taxonomy" id="1748367"/>
    <lineage>
        <taxon>Bacteria</taxon>
        <taxon>Bacillati</taxon>
        <taxon>Actinomycetota</taxon>
        <taxon>Actinomycetes</taxon>
        <taxon>Nakamurellales</taxon>
        <taxon>Nakamurellaceae</taxon>
        <taxon>Nakamurella</taxon>
    </lineage>
</organism>
<reference evidence="2" key="1">
    <citation type="journal article" date="2014" name="Int. J. Syst. Evol. Microbiol.">
        <title>Complete genome sequence of Corynebacterium casei LMG S-19264T (=DSM 44701T), isolated from a smear-ripened cheese.</title>
        <authorList>
            <consortium name="US DOE Joint Genome Institute (JGI-PGF)"/>
            <person name="Walter F."/>
            <person name="Albersmeier A."/>
            <person name="Kalinowski J."/>
            <person name="Ruckert C."/>
        </authorList>
    </citation>
    <scope>NUCLEOTIDE SEQUENCE</scope>
    <source>
        <strain evidence="2">CGMCC 4.7308</strain>
    </source>
</reference>
<name>A0A917SPE1_9ACTN</name>
<reference evidence="2" key="2">
    <citation type="submission" date="2020-09" db="EMBL/GenBank/DDBJ databases">
        <authorList>
            <person name="Sun Q."/>
            <person name="Zhou Y."/>
        </authorList>
    </citation>
    <scope>NUCLEOTIDE SEQUENCE</scope>
    <source>
        <strain evidence="2">CGMCC 4.7308</strain>
    </source>
</reference>
<feature type="compositionally biased region" description="Pro residues" evidence="1">
    <location>
        <begin position="142"/>
        <end position="153"/>
    </location>
</feature>
<protein>
    <recommendedName>
        <fullName evidence="4">Antitoxin</fullName>
    </recommendedName>
</protein>
<accession>A0A917SPE1</accession>
<dbReference type="EMBL" id="BMNA01000001">
    <property type="protein sequence ID" value="GGL89912.1"/>
    <property type="molecule type" value="Genomic_DNA"/>
</dbReference>
<feature type="region of interest" description="Disordered" evidence="1">
    <location>
        <begin position="81"/>
        <end position="178"/>
    </location>
</feature>
<feature type="compositionally biased region" description="Low complexity" evidence="1">
    <location>
        <begin position="109"/>
        <end position="141"/>
    </location>
</feature>
<comment type="caution">
    <text evidence="2">The sequence shown here is derived from an EMBL/GenBank/DDBJ whole genome shotgun (WGS) entry which is preliminary data.</text>
</comment>
<evidence type="ECO:0000256" key="1">
    <source>
        <dbReference type="SAM" id="MobiDB-lite"/>
    </source>
</evidence>
<evidence type="ECO:0008006" key="4">
    <source>
        <dbReference type="Google" id="ProtNLM"/>
    </source>
</evidence>
<dbReference type="AlphaFoldDB" id="A0A917SPE1"/>
<proteinExistence type="predicted"/>
<keyword evidence="3" id="KW-1185">Reference proteome</keyword>